<protein>
    <submittedName>
        <fullName evidence="1">Uncharacterized protein</fullName>
    </submittedName>
</protein>
<dbReference type="AlphaFoldDB" id="A0A4V2REU9"/>
<sequence>MVDHPAHGVLSRFGITAVPTCKRCGPNETHAGGVIKAIFDKHGEDHLETVLACITAARNGGLWSETVGAVSDVLVFRSSWPIPAIKRAFADIDLQKHRHFAVRLRPWPVRGSLRVLIDLDLEKLVKSSEAEQGSAHV</sequence>
<organism evidence="1 2">
    <name type="scientific">Sinorhizobium americanum</name>
    <dbReference type="NCBI Taxonomy" id="194963"/>
    <lineage>
        <taxon>Bacteria</taxon>
        <taxon>Pseudomonadati</taxon>
        <taxon>Pseudomonadota</taxon>
        <taxon>Alphaproteobacteria</taxon>
        <taxon>Hyphomicrobiales</taxon>
        <taxon>Rhizobiaceae</taxon>
        <taxon>Sinorhizobium/Ensifer group</taxon>
        <taxon>Sinorhizobium</taxon>
    </lineage>
</organism>
<dbReference type="EMBL" id="SLVU01000008">
    <property type="protein sequence ID" value="TCN30140.1"/>
    <property type="molecule type" value="Genomic_DNA"/>
</dbReference>
<evidence type="ECO:0000313" key="2">
    <source>
        <dbReference type="Proteomes" id="UP000295043"/>
    </source>
</evidence>
<dbReference type="Proteomes" id="UP000295043">
    <property type="component" value="Unassembled WGS sequence"/>
</dbReference>
<comment type="caution">
    <text evidence="1">The sequence shown here is derived from an EMBL/GenBank/DDBJ whole genome shotgun (WGS) entry which is preliminary data.</text>
</comment>
<accession>A0A4V2REU9</accession>
<name>A0A4V2REU9_9HYPH</name>
<evidence type="ECO:0000313" key="1">
    <source>
        <dbReference type="EMBL" id="TCN30140.1"/>
    </source>
</evidence>
<gene>
    <name evidence="1" type="ORF">EV184_1086</name>
</gene>
<proteinExistence type="predicted"/>
<reference evidence="1 2" key="1">
    <citation type="submission" date="2019-03" db="EMBL/GenBank/DDBJ databases">
        <title>Genomic Encyclopedia of Type Strains, Phase IV (KMG-V): Genome sequencing to study the core and pangenomes of soil and plant-associated prokaryotes.</title>
        <authorList>
            <person name="Whitman W."/>
        </authorList>
    </citation>
    <scope>NUCLEOTIDE SEQUENCE [LARGE SCALE GENOMIC DNA]</scope>
    <source>
        <strain evidence="1 2">23C40</strain>
    </source>
</reference>